<reference evidence="11 12" key="1">
    <citation type="submission" date="2017-07" db="EMBL/GenBank/DDBJ databases">
        <title>Mechanisms for carbon and nitrogen cycling indicate functional differentiation within the Candidate Phyla Radiation.</title>
        <authorList>
            <person name="Danczak R.E."/>
            <person name="Johnston M.D."/>
            <person name="Kenah C."/>
            <person name="Slattery M."/>
            <person name="Wrighton K.C."/>
            <person name="Wilkins M.J."/>
        </authorList>
    </citation>
    <scope>NUCLEOTIDE SEQUENCE [LARGE SCALE GENOMIC DNA]</scope>
    <source>
        <strain evidence="11">Licking1014_2</strain>
    </source>
</reference>
<comment type="similarity">
    <text evidence="9">Belongs to the class-I aminoacyl-tRNA synthetase family.</text>
</comment>
<evidence type="ECO:0000256" key="5">
    <source>
        <dbReference type="ARBA" id="ARBA00022917"/>
    </source>
</evidence>
<dbReference type="GO" id="GO:0006437">
    <property type="term" value="P:tyrosyl-tRNA aminoacylation"/>
    <property type="evidence" value="ECO:0007669"/>
    <property type="project" value="UniProtKB-UniRule"/>
</dbReference>
<dbReference type="InterPro" id="IPR024088">
    <property type="entry name" value="Tyr-tRNA-ligase_bac-type"/>
</dbReference>
<dbReference type="PANTHER" id="PTHR11766">
    <property type="entry name" value="TYROSYL-TRNA SYNTHETASE"/>
    <property type="match status" value="1"/>
</dbReference>
<dbReference type="GO" id="GO:0005524">
    <property type="term" value="F:ATP binding"/>
    <property type="evidence" value="ECO:0007669"/>
    <property type="project" value="UniProtKB-KW"/>
</dbReference>
<dbReference type="PANTHER" id="PTHR11766:SF1">
    <property type="entry name" value="TYROSINE--TRNA LIGASE"/>
    <property type="match status" value="1"/>
</dbReference>
<gene>
    <name evidence="11" type="ORF">CEN88_84</name>
</gene>
<evidence type="ECO:0000313" key="12">
    <source>
        <dbReference type="Proteomes" id="UP000318711"/>
    </source>
</evidence>
<dbReference type="SUPFAM" id="SSF52374">
    <property type="entry name" value="Nucleotidylyl transferase"/>
    <property type="match status" value="1"/>
</dbReference>
<dbReference type="Proteomes" id="UP000318711">
    <property type="component" value="Unassembled WGS sequence"/>
</dbReference>
<feature type="non-terminal residue" evidence="11">
    <location>
        <position position="349"/>
    </location>
</feature>
<protein>
    <recommendedName>
        <fullName evidence="1 8">Tyrosine--tRNA ligase</fullName>
        <ecNumber evidence="1 8">6.1.1.1</ecNumber>
    </recommendedName>
</protein>
<organism evidence="11 12">
    <name type="scientific">Candidatus Berkelbacteria bacterium Licking1014_2</name>
    <dbReference type="NCBI Taxonomy" id="2017146"/>
    <lineage>
        <taxon>Bacteria</taxon>
        <taxon>Candidatus Berkelbacteria</taxon>
    </lineage>
</organism>
<keyword evidence="2 9" id="KW-0436">Ligase</keyword>
<dbReference type="AlphaFoldDB" id="A0A554LWR3"/>
<dbReference type="Pfam" id="PF00579">
    <property type="entry name" value="tRNA-synt_1b"/>
    <property type="match status" value="1"/>
</dbReference>
<evidence type="ECO:0000256" key="3">
    <source>
        <dbReference type="ARBA" id="ARBA00022741"/>
    </source>
</evidence>
<sequence>MDKEGLKNNPDLFQDMDSAEGGTQGGTKIPRAAAHGFLLTRGVAEIIGQEELEKKLKAGQKLRIKHGVDPTTTELHLGHAVNYRKMRQFQNLGHTIVFLIGDFTARFGDPTDRGKTRFLRSRQEVMAMAKDYLSQAGRVIDMERAEIRYNGEWYDKMSAEDLLNLMSNVTYGQLIERDMFQERIKKDQPIFSHEMVYPILQGYDSVMLKSDLTVCGTDQKFNELMGRWLQEKMGQPPQVILTTPILLGADGKNKMSQSLGNHISLSDSPENMYGKIMSIADDLIVPYFELCTDLETKALAVVKEELKTVNPRDVKMRLAKLIVANYHDITAAEAAEEEFKRVFQERQQP</sequence>
<dbReference type="NCBIfam" id="TIGR00234">
    <property type="entry name" value="tyrS"/>
    <property type="match status" value="1"/>
</dbReference>
<dbReference type="GO" id="GO:0004831">
    <property type="term" value="F:tyrosine-tRNA ligase activity"/>
    <property type="evidence" value="ECO:0007669"/>
    <property type="project" value="UniProtKB-UniRule"/>
</dbReference>
<evidence type="ECO:0000256" key="7">
    <source>
        <dbReference type="ARBA" id="ARBA00048248"/>
    </source>
</evidence>
<dbReference type="Gene3D" id="3.40.50.620">
    <property type="entry name" value="HUPs"/>
    <property type="match status" value="1"/>
</dbReference>
<evidence type="ECO:0000313" key="11">
    <source>
        <dbReference type="EMBL" id="TSC97305.1"/>
    </source>
</evidence>
<dbReference type="Gene3D" id="1.10.240.10">
    <property type="entry name" value="Tyrosyl-Transfer RNA Synthetase"/>
    <property type="match status" value="1"/>
</dbReference>
<dbReference type="InterPro" id="IPR002305">
    <property type="entry name" value="aa-tRNA-synth_Ic"/>
</dbReference>
<dbReference type="PRINTS" id="PR01040">
    <property type="entry name" value="TRNASYNTHTYR"/>
</dbReference>
<evidence type="ECO:0000256" key="10">
    <source>
        <dbReference type="SAM" id="MobiDB-lite"/>
    </source>
</evidence>
<dbReference type="EC" id="6.1.1.1" evidence="1 8"/>
<proteinExistence type="inferred from homology"/>
<evidence type="ECO:0000256" key="4">
    <source>
        <dbReference type="ARBA" id="ARBA00022840"/>
    </source>
</evidence>
<feature type="region of interest" description="Disordered" evidence="10">
    <location>
        <begin position="1"/>
        <end position="27"/>
    </location>
</feature>
<dbReference type="EMBL" id="VMGL01000006">
    <property type="protein sequence ID" value="TSC97305.1"/>
    <property type="molecule type" value="Genomic_DNA"/>
</dbReference>
<keyword evidence="5 9" id="KW-0648">Protein biosynthesis</keyword>
<evidence type="ECO:0000256" key="8">
    <source>
        <dbReference type="NCBIfam" id="TIGR00234"/>
    </source>
</evidence>
<dbReference type="InterPro" id="IPR014729">
    <property type="entry name" value="Rossmann-like_a/b/a_fold"/>
</dbReference>
<evidence type="ECO:0000256" key="2">
    <source>
        <dbReference type="ARBA" id="ARBA00022598"/>
    </source>
</evidence>
<comment type="catalytic activity">
    <reaction evidence="7">
        <text>tRNA(Tyr) + L-tyrosine + ATP = L-tyrosyl-tRNA(Tyr) + AMP + diphosphate + H(+)</text>
        <dbReference type="Rhea" id="RHEA:10220"/>
        <dbReference type="Rhea" id="RHEA-COMP:9706"/>
        <dbReference type="Rhea" id="RHEA-COMP:9707"/>
        <dbReference type="ChEBI" id="CHEBI:15378"/>
        <dbReference type="ChEBI" id="CHEBI:30616"/>
        <dbReference type="ChEBI" id="CHEBI:33019"/>
        <dbReference type="ChEBI" id="CHEBI:58315"/>
        <dbReference type="ChEBI" id="CHEBI:78442"/>
        <dbReference type="ChEBI" id="CHEBI:78536"/>
        <dbReference type="ChEBI" id="CHEBI:456215"/>
        <dbReference type="EC" id="6.1.1.1"/>
    </reaction>
</comment>
<evidence type="ECO:0000256" key="1">
    <source>
        <dbReference type="ARBA" id="ARBA00013160"/>
    </source>
</evidence>
<accession>A0A554LWR3</accession>
<name>A0A554LWR3_9BACT</name>
<dbReference type="InterPro" id="IPR002307">
    <property type="entry name" value="Tyr-tRNA-ligase"/>
</dbReference>
<evidence type="ECO:0000256" key="9">
    <source>
        <dbReference type="RuleBase" id="RU363036"/>
    </source>
</evidence>
<keyword evidence="6 9" id="KW-0030">Aminoacyl-tRNA synthetase</keyword>
<keyword evidence="4 9" id="KW-0067">ATP-binding</keyword>
<keyword evidence="3 9" id="KW-0547">Nucleotide-binding</keyword>
<evidence type="ECO:0000256" key="6">
    <source>
        <dbReference type="ARBA" id="ARBA00023146"/>
    </source>
</evidence>
<comment type="caution">
    <text evidence="11">The sequence shown here is derived from an EMBL/GenBank/DDBJ whole genome shotgun (WGS) entry which is preliminary data.</text>
</comment>
<dbReference type="GO" id="GO:0005829">
    <property type="term" value="C:cytosol"/>
    <property type="evidence" value="ECO:0007669"/>
    <property type="project" value="TreeGrafter"/>
</dbReference>